<keyword evidence="1" id="KW-0479">Metal-binding</keyword>
<sequence>MESDSEQDYNHNNNNQGHHNKFLIKLKMPMGSKQDLSADHNQEAAGEENNPTHHHITNNTPRACPQCKRGFGSGKALGGHMRIHAKDIKKKQNKNKRPVCTICGRNFPSMKSLFGHMRSHPERQWRGIQPPLEFFHENNYNFPSSEDDDDDGDFGSGSGGGHAVPVVNLLASMPKWGEKAKRGRKEIKKNSGVMLSEEEDDEDEDETEDEEEEEKLRNAVNDLMLLKQVDCSESSGVSTLAAAAIAAQNSRAMNAGLDQHQEVSYSNSLTFNNRGEELGDVKFQGSKKEMKGSFGIVDDECHDHLVMEKLGIEQGGSNDHVMKNISDHNMGQEVNAAQHVVENHNVDDESDSRRTELLVMNNGGHKYFNWGNRKDDDVEMATGSKIKKAKKMKLMMDLDQEKPSAGGGSVQAAASVSTTVEKYKCTTCNKSFSSHQALGGHRSSHNKFKLTIINADSGINNNQPHQSSSHVNAFAASDHRRAGNEEFDQNHHQLISSPDKVNRVMSEDCATKKDSNNEGAGSSKGDHSSSTIHQCEVCNKIFPSGQALGGHKRCHWTASADQTDSQPQAQAPLGMTSSGEEASTQTGGARIQNIAIDLNFPPPMDDDGEAQGGGAVADDEHATRLYL</sequence>
<evidence type="ECO:0000259" key="3">
    <source>
        <dbReference type="PROSITE" id="PS50157"/>
    </source>
</evidence>
<reference evidence="4" key="2">
    <citation type="submission" date="2023-05" db="EMBL/GenBank/DDBJ databases">
        <authorList>
            <person name="Schelkunov M.I."/>
        </authorList>
    </citation>
    <scope>NUCLEOTIDE SEQUENCE</scope>
    <source>
        <strain evidence="4">Hsosn_3</strain>
        <tissue evidence="4">Leaf</tissue>
    </source>
</reference>
<feature type="region of interest" description="Disordered" evidence="2">
    <location>
        <begin position="511"/>
        <end position="530"/>
    </location>
</feature>
<dbReference type="PROSITE" id="PS50157">
    <property type="entry name" value="ZINC_FINGER_C2H2_2"/>
    <property type="match status" value="4"/>
</dbReference>
<dbReference type="InterPro" id="IPR036236">
    <property type="entry name" value="Znf_C2H2_sf"/>
</dbReference>
<dbReference type="Gene3D" id="3.30.160.60">
    <property type="entry name" value="Classic Zinc Finger"/>
    <property type="match status" value="2"/>
</dbReference>
<comment type="caution">
    <text evidence="4">The sequence shown here is derived from an EMBL/GenBank/DDBJ whole genome shotgun (WGS) entry which is preliminary data.</text>
</comment>
<evidence type="ECO:0000256" key="1">
    <source>
        <dbReference type="PROSITE-ProRule" id="PRU00042"/>
    </source>
</evidence>
<feature type="domain" description="C2H2-type" evidence="3">
    <location>
        <begin position="98"/>
        <end position="125"/>
    </location>
</feature>
<keyword evidence="1" id="KW-0862">Zinc</keyword>
<protein>
    <recommendedName>
        <fullName evidence="3">C2H2-type domain-containing protein</fullName>
    </recommendedName>
</protein>
<feature type="compositionally biased region" description="Polar residues" evidence="2">
    <location>
        <begin position="559"/>
        <end position="587"/>
    </location>
</feature>
<dbReference type="Proteomes" id="UP001237642">
    <property type="component" value="Unassembled WGS sequence"/>
</dbReference>
<dbReference type="SMART" id="SM00355">
    <property type="entry name" value="ZnF_C2H2"/>
    <property type="match status" value="4"/>
</dbReference>
<feature type="compositionally biased region" description="Basic and acidic residues" evidence="2">
    <location>
        <begin position="618"/>
        <end position="627"/>
    </location>
</feature>
<gene>
    <name evidence="4" type="ORF">POM88_007713</name>
</gene>
<feature type="domain" description="C2H2-type" evidence="3">
    <location>
        <begin position="423"/>
        <end position="450"/>
    </location>
</feature>
<feature type="region of interest" description="Disordered" evidence="2">
    <location>
        <begin position="558"/>
        <end position="627"/>
    </location>
</feature>
<dbReference type="GO" id="GO:0008270">
    <property type="term" value="F:zinc ion binding"/>
    <property type="evidence" value="ECO:0007669"/>
    <property type="project" value="UniProtKB-KW"/>
</dbReference>
<evidence type="ECO:0000313" key="4">
    <source>
        <dbReference type="EMBL" id="KAK1397850.1"/>
    </source>
</evidence>
<feature type="domain" description="C2H2-type" evidence="3">
    <location>
        <begin position="533"/>
        <end position="555"/>
    </location>
</feature>
<reference evidence="4" key="1">
    <citation type="submission" date="2023-02" db="EMBL/GenBank/DDBJ databases">
        <title>Genome of toxic invasive species Heracleum sosnowskyi carries increased number of genes despite the absence of recent whole-genome duplications.</title>
        <authorList>
            <person name="Schelkunov M."/>
            <person name="Shtratnikova V."/>
            <person name="Makarenko M."/>
            <person name="Klepikova A."/>
            <person name="Omelchenko D."/>
            <person name="Novikova G."/>
            <person name="Obukhova E."/>
            <person name="Bogdanov V."/>
            <person name="Penin A."/>
            <person name="Logacheva M."/>
        </authorList>
    </citation>
    <scope>NUCLEOTIDE SEQUENCE</scope>
    <source>
        <strain evidence="4">Hsosn_3</strain>
        <tissue evidence="4">Leaf</tissue>
    </source>
</reference>
<dbReference type="PANTHER" id="PTHR47591:SF1">
    <property type="entry name" value="ZINC FINGER PROTEIN ZAT2-RELATED"/>
    <property type="match status" value="1"/>
</dbReference>
<dbReference type="InterPro" id="IPR013087">
    <property type="entry name" value="Znf_C2H2_type"/>
</dbReference>
<feature type="region of interest" description="Disordered" evidence="2">
    <location>
        <begin position="136"/>
        <end position="161"/>
    </location>
</feature>
<feature type="region of interest" description="Disordered" evidence="2">
    <location>
        <begin position="178"/>
        <end position="215"/>
    </location>
</feature>
<keyword evidence="5" id="KW-1185">Reference proteome</keyword>
<feature type="domain" description="C2H2-type" evidence="3">
    <location>
        <begin position="62"/>
        <end position="89"/>
    </location>
</feature>
<proteinExistence type="predicted"/>
<keyword evidence="1" id="KW-0863">Zinc-finger</keyword>
<dbReference type="PANTHER" id="PTHR47591">
    <property type="entry name" value="ZINC FINGER PROTEIN ZAT2-RELATED"/>
    <property type="match status" value="1"/>
</dbReference>
<organism evidence="4 5">
    <name type="scientific">Heracleum sosnowskyi</name>
    <dbReference type="NCBI Taxonomy" id="360622"/>
    <lineage>
        <taxon>Eukaryota</taxon>
        <taxon>Viridiplantae</taxon>
        <taxon>Streptophyta</taxon>
        <taxon>Embryophyta</taxon>
        <taxon>Tracheophyta</taxon>
        <taxon>Spermatophyta</taxon>
        <taxon>Magnoliopsida</taxon>
        <taxon>eudicotyledons</taxon>
        <taxon>Gunneridae</taxon>
        <taxon>Pentapetalae</taxon>
        <taxon>asterids</taxon>
        <taxon>campanulids</taxon>
        <taxon>Apiales</taxon>
        <taxon>Apiaceae</taxon>
        <taxon>Apioideae</taxon>
        <taxon>apioid superclade</taxon>
        <taxon>Tordylieae</taxon>
        <taxon>Tordyliinae</taxon>
        <taxon>Heracleum</taxon>
    </lineage>
</organism>
<feature type="region of interest" description="Disordered" evidence="2">
    <location>
        <begin position="32"/>
        <end position="63"/>
    </location>
</feature>
<evidence type="ECO:0000313" key="5">
    <source>
        <dbReference type="Proteomes" id="UP001237642"/>
    </source>
</evidence>
<evidence type="ECO:0000256" key="2">
    <source>
        <dbReference type="SAM" id="MobiDB-lite"/>
    </source>
</evidence>
<dbReference type="SUPFAM" id="SSF57667">
    <property type="entry name" value="beta-beta-alpha zinc fingers"/>
    <property type="match status" value="2"/>
</dbReference>
<dbReference type="EMBL" id="JAUIZM010000002">
    <property type="protein sequence ID" value="KAK1397850.1"/>
    <property type="molecule type" value="Genomic_DNA"/>
</dbReference>
<feature type="compositionally biased region" description="Acidic residues" evidence="2">
    <location>
        <begin position="196"/>
        <end position="213"/>
    </location>
</feature>
<accession>A0AAD8J4Y0</accession>
<dbReference type="PROSITE" id="PS00028">
    <property type="entry name" value="ZINC_FINGER_C2H2_1"/>
    <property type="match status" value="4"/>
</dbReference>
<dbReference type="AlphaFoldDB" id="A0AAD8J4Y0"/>
<name>A0AAD8J4Y0_9APIA</name>
<dbReference type="Pfam" id="PF13912">
    <property type="entry name" value="zf-C2H2_6"/>
    <property type="match status" value="4"/>
</dbReference>